<organism evidence="1 2">
    <name type="scientific">Brachionus plicatilis</name>
    <name type="common">Marine rotifer</name>
    <name type="synonym">Brachionus muelleri</name>
    <dbReference type="NCBI Taxonomy" id="10195"/>
    <lineage>
        <taxon>Eukaryota</taxon>
        <taxon>Metazoa</taxon>
        <taxon>Spiralia</taxon>
        <taxon>Gnathifera</taxon>
        <taxon>Rotifera</taxon>
        <taxon>Eurotatoria</taxon>
        <taxon>Monogononta</taxon>
        <taxon>Pseudotrocha</taxon>
        <taxon>Ploima</taxon>
        <taxon>Brachionidae</taxon>
        <taxon>Brachionus</taxon>
    </lineage>
</organism>
<reference evidence="1 2" key="1">
    <citation type="journal article" date="2018" name="Sci. Rep.">
        <title>Genomic signatures of local adaptation to the degree of environmental predictability in rotifers.</title>
        <authorList>
            <person name="Franch-Gras L."/>
            <person name="Hahn C."/>
            <person name="Garcia-Roger E.M."/>
            <person name="Carmona M.J."/>
            <person name="Serra M."/>
            <person name="Gomez A."/>
        </authorList>
    </citation>
    <scope>NUCLEOTIDE SEQUENCE [LARGE SCALE GENOMIC DNA]</scope>
    <source>
        <strain evidence="1">HYR1</strain>
    </source>
</reference>
<sequence>MNFRVSKGWEYKFSTGLGLGNPYNTKCPILKEFFLVYGGAATSSSPSERLFSLNGYQVWDRRNKISSERVEYPIKKKFILSFDIK</sequence>
<accession>A0A3M7S9F2</accession>
<proteinExistence type="predicted"/>
<evidence type="ECO:0000313" key="1">
    <source>
        <dbReference type="EMBL" id="RNA32443.1"/>
    </source>
</evidence>
<name>A0A3M7S9F2_BRAPC</name>
<protein>
    <recommendedName>
        <fullName evidence="3">HAT C-terminal dimerisation domain-containing protein</fullName>
    </recommendedName>
</protein>
<dbReference type="AlphaFoldDB" id="A0A3M7S9F2"/>
<evidence type="ECO:0000313" key="2">
    <source>
        <dbReference type="Proteomes" id="UP000276133"/>
    </source>
</evidence>
<keyword evidence="2" id="KW-1185">Reference proteome</keyword>
<dbReference type="EMBL" id="REGN01001796">
    <property type="protein sequence ID" value="RNA32443.1"/>
    <property type="molecule type" value="Genomic_DNA"/>
</dbReference>
<evidence type="ECO:0008006" key="3">
    <source>
        <dbReference type="Google" id="ProtNLM"/>
    </source>
</evidence>
<comment type="caution">
    <text evidence="1">The sequence shown here is derived from an EMBL/GenBank/DDBJ whole genome shotgun (WGS) entry which is preliminary data.</text>
</comment>
<dbReference type="OrthoDB" id="1607513at2759"/>
<gene>
    <name evidence="1" type="ORF">BpHYR1_043867</name>
</gene>
<dbReference type="Proteomes" id="UP000276133">
    <property type="component" value="Unassembled WGS sequence"/>
</dbReference>